<sequence>MAKTRPREMNNSPRVTKDRPDLLNLQFNVDRHLPFDCYLRFIYTTQERTQMRGKVERNLKMQIEKFGGNVLEAFDLASRQVQLSKVNWGS</sequence>
<dbReference type="Gramene" id="mRNA:HanXRQr2_Chr14g0666221">
    <property type="protein sequence ID" value="CDS:HanXRQr2_Chr14g0666221.1"/>
    <property type="gene ID" value="HanXRQr2_Chr14g0666221"/>
</dbReference>
<dbReference type="AlphaFoldDB" id="A0A9K3EEC7"/>
<dbReference type="EMBL" id="MNCJ02000329">
    <property type="protein sequence ID" value="KAF5771051.1"/>
    <property type="molecule type" value="Genomic_DNA"/>
</dbReference>
<evidence type="ECO:0000313" key="2">
    <source>
        <dbReference type="Proteomes" id="UP000215914"/>
    </source>
</evidence>
<name>A0A9K3EEC7_HELAN</name>
<reference evidence="1" key="2">
    <citation type="submission" date="2020-06" db="EMBL/GenBank/DDBJ databases">
        <title>Helianthus annuus Genome sequencing and assembly Release 2.</title>
        <authorList>
            <person name="Gouzy J."/>
            <person name="Langlade N."/>
            <person name="Munos S."/>
        </authorList>
    </citation>
    <scope>NUCLEOTIDE SEQUENCE</scope>
    <source>
        <tissue evidence="1">Leaves</tissue>
    </source>
</reference>
<comment type="caution">
    <text evidence="1">The sequence shown here is derived from an EMBL/GenBank/DDBJ whole genome shotgun (WGS) entry which is preliminary data.</text>
</comment>
<proteinExistence type="predicted"/>
<accession>A0A9K3EEC7</accession>
<dbReference type="Proteomes" id="UP000215914">
    <property type="component" value="Unassembled WGS sequence"/>
</dbReference>
<protein>
    <submittedName>
        <fullName evidence="1">Uncharacterized protein</fullName>
    </submittedName>
</protein>
<gene>
    <name evidence="1" type="ORF">HanXRQr2_Chr14g0666221</name>
</gene>
<reference evidence="1" key="1">
    <citation type="journal article" date="2017" name="Nature">
        <title>The sunflower genome provides insights into oil metabolism, flowering and Asterid evolution.</title>
        <authorList>
            <person name="Badouin H."/>
            <person name="Gouzy J."/>
            <person name="Grassa C.J."/>
            <person name="Murat F."/>
            <person name="Staton S.E."/>
            <person name="Cottret L."/>
            <person name="Lelandais-Briere C."/>
            <person name="Owens G.L."/>
            <person name="Carrere S."/>
            <person name="Mayjonade B."/>
            <person name="Legrand L."/>
            <person name="Gill N."/>
            <person name="Kane N.C."/>
            <person name="Bowers J.E."/>
            <person name="Hubner S."/>
            <person name="Bellec A."/>
            <person name="Berard A."/>
            <person name="Berges H."/>
            <person name="Blanchet N."/>
            <person name="Boniface M.C."/>
            <person name="Brunel D."/>
            <person name="Catrice O."/>
            <person name="Chaidir N."/>
            <person name="Claudel C."/>
            <person name="Donnadieu C."/>
            <person name="Faraut T."/>
            <person name="Fievet G."/>
            <person name="Helmstetter N."/>
            <person name="King M."/>
            <person name="Knapp S.J."/>
            <person name="Lai Z."/>
            <person name="Le Paslier M.C."/>
            <person name="Lippi Y."/>
            <person name="Lorenzon L."/>
            <person name="Mandel J.R."/>
            <person name="Marage G."/>
            <person name="Marchand G."/>
            <person name="Marquand E."/>
            <person name="Bret-Mestries E."/>
            <person name="Morien E."/>
            <person name="Nambeesan S."/>
            <person name="Nguyen T."/>
            <person name="Pegot-Espagnet P."/>
            <person name="Pouilly N."/>
            <person name="Raftis F."/>
            <person name="Sallet E."/>
            <person name="Schiex T."/>
            <person name="Thomas J."/>
            <person name="Vandecasteele C."/>
            <person name="Vares D."/>
            <person name="Vear F."/>
            <person name="Vautrin S."/>
            <person name="Crespi M."/>
            <person name="Mangin B."/>
            <person name="Burke J.M."/>
            <person name="Salse J."/>
            <person name="Munos S."/>
            <person name="Vincourt P."/>
            <person name="Rieseberg L.H."/>
            <person name="Langlade N.B."/>
        </authorList>
    </citation>
    <scope>NUCLEOTIDE SEQUENCE</scope>
    <source>
        <tissue evidence="1">Leaves</tissue>
    </source>
</reference>
<organism evidence="1 2">
    <name type="scientific">Helianthus annuus</name>
    <name type="common">Common sunflower</name>
    <dbReference type="NCBI Taxonomy" id="4232"/>
    <lineage>
        <taxon>Eukaryota</taxon>
        <taxon>Viridiplantae</taxon>
        <taxon>Streptophyta</taxon>
        <taxon>Embryophyta</taxon>
        <taxon>Tracheophyta</taxon>
        <taxon>Spermatophyta</taxon>
        <taxon>Magnoliopsida</taxon>
        <taxon>eudicotyledons</taxon>
        <taxon>Gunneridae</taxon>
        <taxon>Pentapetalae</taxon>
        <taxon>asterids</taxon>
        <taxon>campanulids</taxon>
        <taxon>Asterales</taxon>
        <taxon>Asteraceae</taxon>
        <taxon>Asteroideae</taxon>
        <taxon>Heliantheae alliance</taxon>
        <taxon>Heliantheae</taxon>
        <taxon>Helianthus</taxon>
    </lineage>
</organism>
<keyword evidence="2" id="KW-1185">Reference proteome</keyword>
<evidence type="ECO:0000313" key="1">
    <source>
        <dbReference type="EMBL" id="KAF5771051.1"/>
    </source>
</evidence>